<sequence length="285" mass="33855">MPMKQRLRLAFTDFWEGFDCNPTGKSHFDNVLYRILAERFDIEISDNPEFLIYSVFGSNHKRFTCAKVFYTGENVRPNFGECQYAITFDYLDDDRHLRFPLSAVTLYEWGILDGFDKPVDCEQVKREKTRFCNFLFSNPNARERNTLFHKLSKYKRVDSGGRAHNNLGYYVDDKMQFLSQYKFTIAFENSEYPGYTTEKLVHPKLVNSIPIYWGNPDVHRDWNTSAFINAYEFSNVKRLIEYIMEVDRNDDLYFALLKAPHFTTPKSHHLDRQALVRFFERITHS</sequence>
<reference evidence="6 7" key="1">
    <citation type="submission" date="2015-10" db="EMBL/GenBank/DDBJ databases">
        <authorList>
            <person name="Gilbert D.G."/>
        </authorList>
    </citation>
    <scope>NUCLEOTIDE SEQUENCE [LARGE SCALE GENOMIC DNA]</scope>
    <source>
        <strain evidence="6">COMA1</strain>
    </source>
</reference>
<dbReference type="InterPro" id="IPR038577">
    <property type="entry name" value="GT10-like_C_sf"/>
</dbReference>
<dbReference type="GO" id="GO:0016020">
    <property type="term" value="C:membrane"/>
    <property type="evidence" value="ECO:0007669"/>
    <property type="project" value="InterPro"/>
</dbReference>
<dbReference type="InterPro" id="IPR055270">
    <property type="entry name" value="Glyco_tran_10_C"/>
</dbReference>
<dbReference type="PANTHER" id="PTHR11929">
    <property type="entry name" value="ALPHA- 1,3 -FUCOSYLTRANSFERASE"/>
    <property type="match status" value="1"/>
</dbReference>
<dbReference type="Pfam" id="PF00852">
    <property type="entry name" value="Glyco_transf_10"/>
    <property type="match status" value="1"/>
</dbReference>
<keyword evidence="3 6" id="KW-0808">Transferase</keyword>
<keyword evidence="2" id="KW-0328">Glycosyltransferase</keyword>
<dbReference type="RefSeq" id="WP_090748961.1">
    <property type="nucleotide sequence ID" value="NZ_CZQA01000009.1"/>
</dbReference>
<comment type="similarity">
    <text evidence="1">Belongs to the glycosyltransferase 10 family.</text>
</comment>
<evidence type="ECO:0000256" key="1">
    <source>
        <dbReference type="ARBA" id="ARBA00008919"/>
    </source>
</evidence>
<evidence type="ECO:0000259" key="5">
    <source>
        <dbReference type="Pfam" id="PF18025"/>
    </source>
</evidence>
<dbReference type="SUPFAM" id="SSF53756">
    <property type="entry name" value="UDP-Glycosyltransferase/glycogen phosphorylase"/>
    <property type="match status" value="1"/>
</dbReference>
<dbReference type="Gene3D" id="3.40.50.11660">
    <property type="entry name" value="Glycosyl transferase family 10, C-terminal domain"/>
    <property type="match status" value="1"/>
</dbReference>
<dbReference type="GO" id="GO:0008417">
    <property type="term" value="F:fucosyltransferase activity"/>
    <property type="evidence" value="ECO:0007669"/>
    <property type="project" value="InterPro"/>
</dbReference>
<evidence type="ECO:0000259" key="4">
    <source>
        <dbReference type="Pfam" id="PF00852"/>
    </source>
</evidence>
<accession>A0A0S4LFQ6</accession>
<proteinExistence type="inferred from homology"/>
<dbReference type="Proteomes" id="UP000199032">
    <property type="component" value="Unassembled WGS sequence"/>
</dbReference>
<evidence type="ECO:0000313" key="7">
    <source>
        <dbReference type="Proteomes" id="UP000199032"/>
    </source>
</evidence>
<feature type="domain" description="Fucosyltransferase C-terminal" evidence="4">
    <location>
        <begin position="127"/>
        <end position="255"/>
    </location>
</feature>
<gene>
    <name evidence="6" type="ORF">COMA1_30038</name>
</gene>
<evidence type="ECO:0000313" key="6">
    <source>
        <dbReference type="EMBL" id="CUS36403.1"/>
    </source>
</evidence>
<dbReference type="STRING" id="1742972.COMA1_30038"/>
<keyword evidence="7" id="KW-1185">Reference proteome</keyword>
<dbReference type="OrthoDB" id="9791032at2"/>
<evidence type="ECO:0000256" key="2">
    <source>
        <dbReference type="ARBA" id="ARBA00022676"/>
    </source>
</evidence>
<dbReference type="InterPro" id="IPR041058">
    <property type="entry name" value="FucT_N"/>
</dbReference>
<name>A0A0S4LFQ6_9BACT</name>
<dbReference type="InterPro" id="IPR042574">
    <property type="entry name" value="FucT_N_sf"/>
</dbReference>
<dbReference type="InterPro" id="IPR001503">
    <property type="entry name" value="Glyco_trans_10"/>
</dbReference>
<evidence type="ECO:0000256" key="3">
    <source>
        <dbReference type="ARBA" id="ARBA00022679"/>
    </source>
</evidence>
<feature type="domain" description="Alpha-(1,3)-fucosyltransferase FucT N-terminal" evidence="5">
    <location>
        <begin position="10"/>
        <end position="102"/>
    </location>
</feature>
<dbReference type="PANTHER" id="PTHR11929:SF194">
    <property type="entry name" value="ALPHA-(1,3)-FUCOSYLTRANSFERASE 10"/>
    <property type="match status" value="1"/>
</dbReference>
<dbReference type="Gene3D" id="3.40.50.11650">
    <property type="entry name" value="Glycosyl transferase family 10, N-terminal domain"/>
    <property type="match status" value="1"/>
</dbReference>
<protein>
    <submittedName>
        <fullName evidence="6">Putative LPS biosynthesis related glycosyltransferase</fullName>
    </submittedName>
</protein>
<dbReference type="Pfam" id="PF18025">
    <property type="entry name" value="FucT_N"/>
    <property type="match status" value="1"/>
</dbReference>
<organism evidence="6 7">
    <name type="scientific">Candidatus Nitrospira nitrosa</name>
    <dbReference type="NCBI Taxonomy" id="1742972"/>
    <lineage>
        <taxon>Bacteria</taxon>
        <taxon>Pseudomonadati</taxon>
        <taxon>Nitrospirota</taxon>
        <taxon>Nitrospiria</taxon>
        <taxon>Nitrospirales</taxon>
        <taxon>Nitrospiraceae</taxon>
        <taxon>Nitrospira</taxon>
    </lineage>
</organism>
<dbReference type="AlphaFoldDB" id="A0A0S4LFQ6"/>
<dbReference type="EMBL" id="CZQA01000009">
    <property type="protein sequence ID" value="CUS36403.1"/>
    <property type="molecule type" value="Genomic_DNA"/>
</dbReference>